<evidence type="ECO:0000313" key="2">
    <source>
        <dbReference type="EMBL" id="MBU3866713.1"/>
    </source>
</evidence>
<evidence type="ECO:0000259" key="1">
    <source>
        <dbReference type="Pfam" id="PF00668"/>
    </source>
</evidence>
<proteinExistence type="predicted"/>
<dbReference type="EMBL" id="JAHLEM010000247">
    <property type="protein sequence ID" value="MBU3866713.1"/>
    <property type="molecule type" value="Genomic_DNA"/>
</dbReference>
<dbReference type="Pfam" id="PF00668">
    <property type="entry name" value="Condensation"/>
    <property type="match status" value="1"/>
</dbReference>
<dbReference type="RefSeq" id="WP_216343722.1">
    <property type="nucleotide sequence ID" value="NZ_JAHLEM010000247.1"/>
</dbReference>
<protein>
    <recommendedName>
        <fullName evidence="1">Condensation domain-containing protein</fullName>
    </recommendedName>
</protein>
<feature type="domain" description="Condensation" evidence="1">
    <location>
        <begin position="12"/>
        <end position="140"/>
    </location>
</feature>
<sequence length="141" mass="15183">DVLGDETDADSEISRQLGYWTSALAGLPDQLELPYDRPRPSVASYRGDRVPFEIPAPLYDKVVAFARDTQSSPFMVVQAGLAALLTRLGAGTDIPIGTPIAGRTDTSLDDLVGVFINTLVLRADTSGRPTGRALIERVRAR</sequence>
<evidence type="ECO:0000313" key="3">
    <source>
        <dbReference type="Proteomes" id="UP000720508"/>
    </source>
</evidence>
<dbReference type="InterPro" id="IPR001242">
    <property type="entry name" value="Condensation_dom"/>
</dbReference>
<feature type="non-terminal residue" evidence="2">
    <location>
        <position position="1"/>
    </location>
</feature>
<name>A0ABS6CIH3_9ACTN</name>
<feature type="non-terminal residue" evidence="2">
    <location>
        <position position="141"/>
    </location>
</feature>
<accession>A0ABS6CIH3</accession>
<keyword evidence="3" id="KW-1185">Reference proteome</keyword>
<comment type="caution">
    <text evidence="2">The sequence shown here is derived from an EMBL/GenBank/DDBJ whole genome shotgun (WGS) entry which is preliminary data.</text>
</comment>
<dbReference type="PANTHER" id="PTHR45527">
    <property type="entry name" value="NONRIBOSOMAL PEPTIDE SYNTHETASE"/>
    <property type="match status" value="1"/>
</dbReference>
<gene>
    <name evidence="2" type="ORF">KN815_22385</name>
</gene>
<reference evidence="2 3" key="1">
    <citation type="submission" date="2021-06" db="EMBL/GenBank/DDBJ databases">
        <authorList>
            <person name="Pan X."/>
        </authorList>
    </citation>
    <scope>NUCLEOTIDE SEQUENCE [LARGE SCALE GENOMIC DNA]</scope>
    <source>
        <strain evidence="2 3">4503</strain>
    </source>
</reference>
<dbReference type="PANTHER" id="PTHR45527:SF1">
    <property type="entry name" value="FATTY ACID SYNTHASE"/>
    <property type="match status" value="1"/>
</dbReference>
<organism evidence="2 3">
    <name type="scientific">Streptomyces niphimycinicus</name>
    <dbReference type="NCBI Taxonomy" id="2842201"/>
    <lineage>
        <taxon>Bacteria</taxon>
        <taxon>Bacillati</taxon>
        <taxon>Actinomycetota</taxon>
        <taxon>Actinomycetes</taxon>
        <taxon>Kitasatosporales</taxon>
        <taxon>Streptomycetaceae</taxon>
        <taxon>Streptomyces</taxon>
    </lineage>
</organism>
<dbReference type="Proteomes" id="UP000720508">
    <property type="component" value="Unassembled WGS sequence"/>
</dbReference>